<organism evidence="2 3">
    <name type="scientific">Paenibacillus amylolyticus</name>
    <dbReference type="NCBI Taxonomy" id="1451"/>
    <lineage>
        <taxon>Bacteria</taxon>
        <taxon>Bacillati</taxon>
        <taxon>Bacillota</taxon>
        <taxon>Bacilli</taxon>
        <taxon>Bacillales</taxon>
        <taxon>Paenibacillaceae</taxon>
        <taxon>Paenibacillus</taxon>
    </lineage>
</organism>
<evidence type="ECO:0008006" key="4">
    <source>
        <dbReference type="Google" id="ProtNLM"/>
    </source>
</evidence>
<dbReference type="Proteomes" id="UP001364764">
    <property type="component" value="Plasmid pY5S7-2"/>
</dbReference>
<dbReference type="EMBL" id="CP145894">
    <property type="protein sequence ID" value="WWP24096.1"/>
    <property type="molecule type" value="Genomic_DNA"/>
</dbReference>
<keyword evidence="1" id="KW-0812">Transmembrane</keyword>
<dbReference type="RefSeq" id="WP_338709185.1">
    <property type="nucleotide sequence ID" value="NZ_CP145894.1"/>
</dbReference>
<feature type="transmembrane region" description="Helical" evidence="1">
    <location>
        <begin position="84"/>
        <end position="103"/>
    </location>
</feature>
<dbReference type="AlphaFoldDB" id="A0ABD8B3H6"/>
<dbReference type="PANTHER" id="PTHR35007:SF2">
    <property type="entry name" value="PILUS ASSEMBLE PROTEIN"/>
    <property type="match status" value="1"/>
</dbReference>
<geneLocation type="plasmid" evidence="2 3">
    <name>pY5S7-2</name>
</geneLocation>
<feature type="transmembrane region" description="Helical" evidence="1">
    <location>
        <begin position="232"/>
        <end position="250"/>
    </location>
</feature>
<proteinExistence type="predicted"/>
<keyword evidence="2" id="KW-0614">Plasmid</keyword>
<feature type="transmembrane region" description="Helical" evidence="1">
    <location>
        <begin position="6"/>
        <end position="22"/>
    </location>
</feature>
<protein>
    <recommendedName>
        <fullName evidence="4">Type II secretion system protein GspF domain-containing protein</fullName>
    </recommendedName>
</protein>
<name>A0ABD8B3H6_PAEAM</name>
<sequence length="296" mass="33419">MISLVLYLFSGLLIAWAAFSLFSKKTKETRQREHRLEKFFGFAELSREANDAGIALKPKHYISILTIAVGAGAGAGYFTNNILFIAVGLAVGIIVPRIIIGNYRYSKRKDLLFNLPLNARLVTAQLRDSKSLEKALNMSLPVMSGATKPVFERLYTSLRLGVPMDRALMQARNEVKFRKFDDLCEKLLMGYNDGYHALSVKSIRQTIEEMVRDIQLLTEIDMKNKKALFQPYVTFTLCFAFPLFCAYMEQELSQATAQGITLDTPIGKILIVSMLIVAVIGLWKKDKYLRLNLDAL</sequence>
<feature type="transmembrane region" description="Helical" evidence="1">
    <location>
        <begin position="265"/>
        <end position="283"/>
    </location>
</feature>
<evidence type="ECO:0000313" key="3">
    <source>
        <dbReference type="Proteomes" id="UP001364764"/>
    </source>
</evidence>
<keyword evidence="1" id="KW-1133">Transmembrane helix</keyword>
<gene>
    <name evidence="2" type="ORF">V6668_31990</name>
</gene>
<accession>A0ABD8B3H6</accession>
<reference evidence="2 3" key="1">
    <citation type="submission" date="2024-02" db="EMBL/GenBank/DDBJ databases">
        <title>Complete sequences of two Paenibacillus sp. strains and one Lysinibacillus strain isolated from the environment on STAA medium highlight biotechnological potential.</title>
        <authorList>
            <person name="Attere S.A."/>
            <person name="Piche L.C."/>
            <person name="Intertaglia L."/>
            <person name="Lami R."/>
            <person name="Charette S.J."/>
            <person name="Vincent A.T."/>
        </authorList>
    </citation>
    <scope>NUCLEOTIDE SEQUENCE [LARGE SCALE GENOMIC DNA]</scope>
    <source>
        <strain evidence="2 3">Y5S-7</strain>
        <plasmid evidence="2 3">pY5S7-2</plasmid>
    </source>
</reference>
<dbReference type="PANTHER" id="PTHR35007">
    <property type="entry name" value="INTEGRAL MEMBRANE PROTEIN-RELATED"/>
    <property type="match status" value="1"/>
</dbReference>
<keyword evidence="1" id="KW-0472">Membrane</keyword>
<dbReference type="GeneID" id="93480197"/>
<evidence type="ECO:0000256" key="1">
    <source>
        <dbReference type="SAM" id="Phobius"/>
    </source>
</evidence>
<feature type="transmembrane region" description="Helical" evidence="1">
    <location>
        <begin position="61"/>
        <end position="78"/>
    </location>
</feature>
<evidence type="ECO:0000313" key="2">
    <source>
        <dbReference type="EMBL" id="WWP24096.1"/>
    </source>
</evidence>